<keyword evidence="3" id="KW-1185">Reference proteome</keyword>
<dbReference type="SMART" id="SM00901">
    <property type="entry name" value="FRG"/>
    <property type="match status" value="1"/>
</dbReference>
<proteinExistence type="predicted"/>
<dbReference type="Pfam" id="PF08867">
    <property type="entry name" value="FRG"/>
    <property type="match status" value="1"/>
</dbReference>
<reference evidence="2 3" key="1">
    <citation type="submission" date="2019-10" db="EMBL/GenBank/DDBJ databases">
        <title>Genome sequence of Phaeocystidibacter marisrubri JCM30614 (type strain).</title>
        <authorList>
            <person name="Bowman J.P."/>
        </authorList>
    </citation>
    <scope>NUCLEOTIDE SEQUENCE [LARGE SCALE GENOMIC DNA]</scope>
    <source>
        <strain evidence="2 3">JCM 30614</strain>
    </source>
</reference>
<dbReference type="AlphaFoldDB" id="A0A6L3ZJX7"/>
<dbReference type="OrthoDB" id="9816036at2"/>
<evidence type="ECO:0000259" key="1">
    <source>
        <dbReference type="SMART" id="SM00901"/>
    </source>
</evidence>
<evidence type="ECO:0000313" key="2">
    <source>
        <dbReference type="EMBL" id="KAB2818127.1"/>
    </source>
</evidence>
<protein>
    <submittedName>
        <fullName evidence="2">FRG domain-containing protein</fullName>
    </submittedName>
</protein>
<dbReference type="RefSeq" id="WP_151692815.1">
    <property type="nucleotide sequence ID" value="NZ_BMGX01000002.1"/>
</dbReference>
<name>A0A6L3ZJX7_9FLAO</name>
<gene>
    <name evidence="2" type="ORF">F8C82_06910</name>
</gene>
<dbReference type="Proteomes" id="UP000484164">
    <property type="component" value="Unassembled WGS sequence"/>
</dbReference>
<comment type="caution">
    <text evidence="2">The sequence shown here is derived from an EMBL/GenBank/DDBJ whole genome shotgun (WGS) entry which is preliminary data.</text>
</comment>
<evidence type="ECO:0000313" key="3">
    <source>
        <dbReference type="Proteomes" id="UP000484164"/>
    </source>
</evidence>
<feature type="domain" description="FRG" evidence="1">
    <location>
        <begin position="22"/>
        <end position="126"/>
    </location>
</feature>
<organism evidence="2 3">
    <name type="scientific">Phaeocystidibacter marisrubri</name>
    <dbReference type="NCBI Taxonomy" id="1577780"/>
    <lineage>
        <taxon>Bacteria</taxon>
        <taxon>Pseudomonadati</taxon>
        <taxon>Bacteroidota</taxon>
        <taxon>Flavobacteriia</taxon>
        <taxon>Flavobacteriales</taxon>
        <taxon>Phaeocystidibacteraceae</taxon>
        <taxon>Phaeocystidibacter</taxon>
    </lineage>
</organism>
<dbReference type="EMBL" id="WBVQ01000001">
    <property type="protein sequence ID" value="KAB2818127.1"/>
    <property type="molecule type" value="Genomic_DNA"/>
</dbReference>
<sequence length="294" mass="34210">MGKLLRTALVDWESIFKLNKYFLSPFIFRGQSNSDWSLATSLERSMTKYDSLQLGQNYFEKWMLHEFKKKYQLYSQHAIDENQEIEWLSVMQHYGAPTRLLDFSFSMYVATYFALEFNHNTSSSIWAVNWQKLRDNLKETYALPYSKGKVLKDEVNQVHRALANTHIGKTQLAKDSIQSSVIPIEPKLFNERIARQQGTFLFPTNGNETFEFNLRTAFNAQEEGYENIRFEDLVSMSHKLTHTANIDVIVIDIPSELTEHILESLYTMNINAEILFPGLDGLARSLLHTQIRVC</sequence>
<dbReference type="InterPro" id="IPR014966">
    <property type="entry name" value="FRG-dom"/>
</dbReference>
<accession>A0A6L3ZJX7</accession>